<sequence>MSWRQSGWRRIDIPSATVRPGGAVAGGEVIAGRYRLDAEIGSGGMGEVWRATDRETGATVALKRVRLSHLTGGERDRARRSPGSSRAGCSGRRQVTCCASSGPRSPS</sequence>
<gene>
    <name evidence="3" type="ORF">FHX44_117959</name>
</gene>
<protein>
    <recommendedName>
        <fullName evidence="5">Protein kinase domain-containing protein</fullName>
    </recommendedName>
</protein>
<dbReference type="EMBL" id="VIWU01000001">
    <property type="protein sequence ID" value="TWF82014.1"/>
    <property type="molecule type" value="Genomic_DNA"/>
</dbReference>
<evidence type="ECO:0008006" key="5">
    <source>
        <dbReference type="Google" id="ProtNLM"/>
    </source>
</evidence>
<proteinExistence type="predicted"/>
<evidence type="ECO:0000256" key="1">
    <source>
        <dbReference type="PROSITE-ProRule" id="PRU10141"/>
    </source>
</evidence>
<dbReference type="Proteomes" id="UP000321261">
    <property type="component" value="Unassembled WGS sequence"/>
</dbReference>
<evidence type="ECO:0000313" key="3">
    <source>
        <dbReference type="EMBL" id="TWF82014.1"/>
    </source>
</evidence>
<comment type="caution">
    <text evidence="3">The sequence shown here is derived from an EMBL/GenBank/DDBJ whole genome shotgun (WGS) entry which is preliminary data.</text>
</comment>
<dbReference type="InterPro" id="IPR017441">
    <property type="entry name" value="Protein_kinase_ATP_BS"/>
</dbReference>
<dbReference type="SUPFAM" id="SSF56112">
    <property type="entry name" value="Protein kinase-like (PK-like)"/>
    <property type="match status" value="1"/>
</dbReference>
<feature type="compositionally biased region" description="Polar residues" evidence="2">
    <location>
        <begin position="97"/>
        <end position="107"/>
    </location>
</feature>
<reference evidence="3 4" key="1">
    <citation type="submission" date="2019-06" db="EMBL/GenBank/DDBJ databases">
        <title>Sequencing the genomes of 1000 actinobacteria strains.</title>
        <authorList>
            <person name="Klenk H.-P."/>
        </authorList>
    </citation>
    <scope>NUCLEOTIDE SEQUENCE [LARGE SCALE GENOMIC DNA]</scope>
    <source>
        <strain evidence="3 4">DSM 45671</strain>
    </source>
</reference>
<dbReference type="PROSITE" id="PS00107">
    <property type="entry name" value="PROTEIN_KINASE_ATP"/>
    <property type="match status" value="1"/>
</dbReference>
<feature type="region of interest" description="Disordered" evidence="2">
    <location>
        <begin position="71"/>
        <end position="107"/>
    </location>
</feature>
<dbReference type="InterPro" id="IPR011009">
    <property type="entry name" value="Kinase-like_dom_sf"/>
</dbReference>
<keyword evidence="4" id="KW-1185">Reference proteome</keyword>
<name>A0A561T4I3_9PSEU</name>
<dbReference type="Gene3D" id="3.30.200.20">
    <property type="entry name" value="Phosphorylase Kinase, domain 1"/>
    <property type="match status" value="1"/>
</dbReference>
<evidence type="ECO:0000256" key="2">
    <source>
        <dbReference type="SAM" id="MobiDB-lite"/>
    </source>
</evidence>
<dbReference type="GO" id="GO:0005524">
    <property type="term" value="F:ATP binding"/>
    <property type="evidence" value="ECO:0007669"/>
    <property type="project" value="UniProtKB-UniRule"/>
</dbReference>
<organism evidence="3 4">
    <name type="scientific">Pseudonocardia hierapolitana</name>
    <dbReference type="NCBI Taxonomy" id="1128676"/>
    <lineage>
        <taxon>Bacteria</taxon>
        <taxon>Bacillati</taxon>
        <taxon>Actinomycetota</taxon>
        <taxon>Actinomycetes</taxon>
        <taxon>Pseudonocardiales</taxon>
        <taxon>Pseudonocardiaceae</taxon>
        <taxon>Pseudonocardia</taxon>
    </lineage>
</organism>
<feature type="binding site" evidence="1">
    <location>
        <position position="63"/>
    </location>
    <ligand>
        <name>ATP</name>
        <dbReference type="ChEBI" id="CHEBI:30616"/>
    </ligand>
</feature>
<accession>A0A561T4I3</accession>
<feature type="compositionally biased region" description="Low complexity" evidence="2">
    <location>
        <begin position="81"/>
        <end position="93"/>
    </location>
</feature>
<dbReference type="AlphaFoldDB" id="A0A561T4I3"/>
<keyword evidence="1" id="KW-0547">Nucleotide-binding</keyword>
<evidence type="ECO:0000313" key="4">
    <source>
        <dbReference type="Proteomes" id="UP000321261"/>
    </source>
</evidence>
<keyword evidence="1" id="KW-0067">ATP-binding</keyword>